<organism evidence="2 3">
    <name type="scientific">Nesidiocoris tenuis</name>
    <dbReference type="NCBI Taxonomy" id="355587"/>
    <lineage>
        <taxon>Eukaryota</taxon>
        <taxon>Metazoa</taxon>
        <taxon>Ecdysozoa</taxon>
        <taxon>Arthropoda</taxon>
        <taxon>Hexapoda</taxon>
        <taxon>Insecta</taxon>
        <taxon>Pterygota</taxon>
        <taxon>Neoptera</taxon>
        <taxon>Paraneoptera</taxon>
        <taxon>Hemiptera</taxon>
        <taxon>Heteroptera</taxon>
        <taxon>Panheteroptera</taxon>
        <taxon>Cimicomorpha</taxon>
        <taxon>Miridae</taxon>
        <taxon>Dicyphina</taxon>
        <taxon>Nesidiocoris</taxon>
    </lineage>
</organism>
<feature type="compositionally biased region" description="Basic and acidic residues" evidence="1">
    <location>
        <begin position="591"/>
        <end position="604"/>
    </location>
</feature>
<reference evidence="2 3" key="1">
    <citation type="submission" date="2020-02" db="EMBL/GenBank/DDBJ databases">
        <authorList>
            <person name="Ferguson B K."/>
        </authorList>
    </citation>
    <scope>NUCLEOTIDE SEQUENCE [LARGE SCALE GENOMIC DNA]</scope>
</reference>
<proteinExistence type="predicted"/>
<feature type="compositionally biased region" description="Basic residues" evidence="1">
    <location>
        <begin position="241"/>
        <end position="250"/>
    </location>
</feature>
<protein>
    <submittedName>
        <fullName evidence="2">Uncharacterized protein</fullName>
    </submittedName>
</protein>
<feature type="compositionally biased region" description="Polar residues" evidence="1">
    <location>
        <begin position="624"/>
        <end position="640"/>
    </location>
</feature>
<keyword evidence="3" id="KW-1185">Reference proteome</keyword>
<feature type="compositionally biased region" description="Basic and acidic residues" evidence="1">
    <location>
        <begin position="251"/>
        <end position="290"/>
    </location>
</feature>
<gene>
    <name evidence="2" type="ORF">NTEN_LOCUS8834</name>
</gene>
<feature type="region of interest" description="Disordered" evidence="1">
    <location>
        <begin position="232"/>
        <end position="290"/>
    </location>
</feature>
<accession>A0A6H5GHQ8</accession>
<feature type="region of interest" description="Disordered" evidence="1">
    <location>
        <begin position="571"/>
        <end position="659"/>
    </location>
</feature>
<evidence type="ECO:0000256" key="1">
    <source>
        <dbReference type="SAM" id="MobiDB-lite"/>
    </source>
</evidence>
<feature type="compositionally biased region" description="Basic and acidic residues" evidence="1">
    <location>
        <begin position="366"/>
        <end position="381"/>
    </location>
</feature>
<dbReference type="EMBL" id="CADCXU010013395">
    <property type="protein sequence ID" value="CAB0003237.1"/>
    <property type="molecule type" value="Genomic_DNA"/>
</dbReference>
<feature type="compositionally biased region" description="Polar residues" evidence="1">
    <location>
        <begin position="398"/>
        <end position="421"/>
    </location>
</feature>
<dbReference type="OrthoDB" id="10258888at2759"/>
<evidence type="ECO:0000313" key="3">
    <source>
        <dbReference type="Proteomes" id="UP000479000"/>
    </source>
</evidence>
<dbReference type="AlphaFoldDB" id="A0A6H5GHQ8"/>
<name>A0A6H5GHQ8_9HEMI</name>
<sequence length="1025" mass="113558">MEKRCTTKVGNTVSMTRGEISYLHFVKTATIPMVPYVTTLNFHDISNVHVQVRNWRYEISPLRRRWCNINGRSCHIREYDRSFPLEKKLERPLSCMPASKEKKRKSSILSIPRFKTLLDSGSLVNPVMRTAKGAMATPLDAALHKGHRGCAKYLQLHGGVPASRLNSESAARRGLSSSRGEAGRYLRKNVKESLEILDGHGPHARPPLWVRDWLVYVEDDLMIRRLRPHVGSDSSIEERVRRRRRKRKTKLLAEREKSAPARFHLKDVSSSDEAANSKEQTDARNSREKVEKIVQTEFSLKPSSLPSQFEGMLLETINDGETATDELRQNRQSRETMPPTRDHISSGDSDKNTSIQIVEALVHKERVSLESEEQDRLSEKEERDDEELASRIDGGLNGDTSLTQSTFNEVGSFDHGTSQPTEIAGDQGSAISASKNESGKTGESGKILGQQQAQTSENETNAAGLPDPVGEVKKEEPHLINEHAGHPVMVDGDKSATRPEPCTVNDDSSERPDRFEAHQNEMLHVDGIKSSGTLSATSAQETTINEEAGLGGTVQTVGNEVPNDDLVAEVLLKSFQEDNDGVSPHPSGQADESHDEKENKDSLHSRPTIGGISADEDILVAKGSLNQEEGNETQSSTKESISVKDEFADTTGMKDGNVKDVDYSSEKIQSAEQESGTNIHFAQEADGEEERVLKTDPAVKKSIGKDEEDAYKYSRDSLDMEGSLDELAMNITKDSDDAPIEPTIGLPEPVENVELVKPWDRAVESQADRVAVDVINASADRALIKVLGDPTGGLSDSAVTADKRKHLRRKREGNKRWMNTRSTESFEVLKLPDDRTDEDVLFEDDKTSGTRDGSQSPATKGGKVKRSTSRGKVRMQRPCKRNKDTDLDPAALSTVSVTQAVQYSIRKAQLVRKGNVGTKKNNNNYSEIHAGKKYHYSIFKFDTLVISAEHASCPTPTLKSLPIGFSEEDKGSIERRSRRSLLRSGRTVKEIRRFRCVSKESSAANADGATEKVICSHGVLWLTRK</sequence>
<evidence type="ECO:0000313" key="2">
    <source>
        <dbReference type="EMBL" id="CAB0003237.1"/>
    </source>
</evidence>
<feature type="compositionally biased region" description="Polar residues" evidence="1">
    <location>
        <begin position="449"/>
        <end position="461"/>
    </location>
</feature>
<feature type="compositionally biased region" description="Basic and acidic residues" evidence="1">
    <location>
        <begin position="470"/>
        <end position="497"/>
    </location>
</feature>
<feature type="compositionally biased region" description="Polar residues" evidence="1">
    <location>
        <begin position="429"/>
        <end position="441"/>
    </location>
</feature>
<feature type="region of interest" description="Disordered" evidence="1">
    <location>
        <begin position="842"/>
        <end position="887"/>
    </location>
</feature>
<feature type="region of interest" description="Disordered" evidence="1">
    <location>
        <begin position="318"/>
        <end position="353"/>
    </location>
</feature>
<feature type="compositionally biased region" description="Basic residues" evidence="1">
    <location>
        <begin position="862"/>
        <end position="880"/>
    </location>
</feature>
<feature type="compositionally biased region" description="Basic and acidic residues" evidence="1">
    <location>
        <begin position="325"/>
        <end position="351"/>
    </location>
</feature>
<dbReference type="Proteomes" id="UP000479000">
    <property type="component" value="Unassembled WGS sequence"/>
</dbReference>
<feature type="region of interest" description="Disordered" evidence="1">
    <location>
        <begin position="366"/>
        <end position="513"/>
    </location>
</feature>